<dbReference type="SUPFAM" id="SSF141086">
    <property type="entry name" value="Agglutinin HPA-like"/>
    <property type="match status" value="1"/>
</dbReference>
<accession>A0A2T6ZUL9</accession>
<name>A0A2T6ZUL9_TUBBO</name>
<dbReference type="Pfam" id="PF09458">
    <property type="entry name" value="H_lectin"/>
    <property type="match status" value="1"/>
</dbReference>
<feature type="domain" description="H-type lectin" evidence="1">
    <location>
        <begin position="46"/>
        <end position="100"/>
    </location>
</feature>
<dbReference type="InterPro" id="IPR019019">
    <property type="entry name" value="H-type_lectin_domain"/>
</dbReference>
<dbReference type="STRING" id="42251.A0A2T6ZUL9"/>
<dbReference type="Proteomes" id="UP000244722">
    <property type="component" value="Unassembled WGS sequence"/>
</dbReference>
<dbReference type="GO" id="GO:0007155">
    <property type="term" value="P:cell adhesion"/>
    <property type="evidence" value="ECO:0007669"/>
    <property type="project" value="InterPro"/>
</dbReference>
<comment type="caution">
    <text evidence="2">The sequence shown here is derived from an EMBL/GenBank/DDBJ whole genome shotgun (WGS) entry which is preliminary data.</text>
</comment>
<dbReference type="AlphaFoldDB" id="A0A2T6ZUL9"/>
<protein>
    <recommendedName>
        <fullName evidence="1">H-type lectin domain-containing protein</fullName>
    </recommendedName>
</protein>
<feature type="non-terminal residue" evidence="2">
    <location>
        <position position="1"/>
    </location>
</feature>
<proteinExistence type="predicted"/>
<reference evidence="2 3" key="1">
    <citation type="submission" date="2017-04" db="EMBL/GenBank/DDBJ databases">
        <title>Draft genome sequence of Tuber borchii Vittad., a whitish edible truffle.</title>
        <authorList>
            <consortium name="DOE Joint Genome Institute"/>
            <person name="Murat C."/>
            <person name="Kuo A."/>
            <person name="Barry K.W."/>
            <person name="Clum A."/>
            <person name="Dockter R.B."/>
            <person name="Fauchery L."/>
            <person name="Iotti M."/>
            <person name="Kohler A."/>
            <person name="Labutti K."/>
            <person name="Lindquist E.A."/>
            <person name="Lipzen A."/>
            <person name="Ohm R.A."/>
            <person name="Wang M."/>
            <person name="Grigoriev I.V."/>
            <person name="Zambonelli A."/>
            <person name="Martin F.M."/>
        </authorList>
    </citation>
    <scope>NUCLEOTIDE SEQUENCE [LARGE SCALE GENOMIC DNA]</scope>
    <source>
        <strain evidence="2 3">Tbo3840</strain>
    </source>
</reference>
<dbReference type="Gene3D" id="2.60.40.2080">
    <property type="match status" value="1"/>
</dbReference>
<dbReference type="EMBL" id="NESQ01000098">
    <property type="protein sequence ID" value="PUU79198.1"/>
    <property type="molecule type" value="Genomic_DNA"/>
</dbReference>
<dbReference type="GO" id="GO:0030246">
    <property type="term" value="F:carbohydrate binding"/>
    <property type="evidence" value="ECO:0007669"/>
    <property type="project" value="InterPro"/>
</dbReference>
<evidence type="ECO:0000313" key="3">
    <source>
        <dbReference type="Proteomes" id="UP000244722"/>
    </source>
</evidence>
<evidence type="ECO:0000259" key="1">
    <source>
        <dbReference type="Pfam" id="PF09458"/>
    </source>
</evidence>
<gene>
    <name evidence="2" type="ORF">B9Z19DRAFT_980423</name>
</gene>
<keyword evidence="3" id="KW-1185">Reference proteome</keyword>
<organism evidence="2 3">
    <name type="scientific">Tuber borchii</name>
    <name type="common">White truffle</name>
    <dbReference type="NCBI Taxonomy" id="42251"/>
    <lineage>
        <taxon>Eukaryota</taxon>
        <taxon>Fungi</taxon>
        <taxon>Dikarya</taxon>
        <taxon>Ascomycota</taxon>
        <taxon>Pezizomycotina</taxon>
        <taxon>Pezizomycetes</taxon>
        <taxon>Pezizales</taxon>
        <taxon>Tuberaceae</taxon>
        <taxon>Tuber</taxon>
    </lineage>
</organism>
<sequence length="106" mass="11789">SAGAGWIAYPEDRPYLFSGTASTTEIRPSDKPRLKTSKAIDIRQAGFLKAPNVFMAINSFNLDHRANHRIKVEATHVTQNSLTWHIDSWGGSVLYDAGVSLLWFSL</sequence>
<evidence type="ECO:0000313" key="2">
    <source>
        <dbReference type="EMBL" id="PUU79198.1"/>
    </source>
</evidence>
<dbReference type="OrthoDB" id="291007at2759"/>
<dbReference type="InterPro" id="IPR037221">
    <property type="entry name" value="H-type_lectin_dom_sf"/>
</dbReference>